<dbReference type="AlphaFoldDB" id="A0A428UE52"/>
<keyword evidence="3" id="KW-0732">Signal</keyword>
<evidence type="ECO:0000256" key="2">
    <source>
        <dbReference type="SAM" id="Phobius"/>
    </source>
</evidence>
<protein>
    <submittedName>
        <fullName evidence="4">Uncharacterized protein</fullName>
    </submittedName>
</protein>
<evidence type="ECO:0000256" key="1">
    <source>
        <dbReference type="SAM" id="MobiDB-lite"/>
    </source>
</evidence>
<dbReference type="EMBL" id="NKCK01000013">
    <property type="protein sequence ID" value="RSM12579.1"/>
    <property type="molecule type" value="Genomic_DNA"/>
</dbReference>
<accession>A0A428UE52</accession>
<feature type="signal peptide" evidence="3">
    <location>
        <begin position="1"/>
        <end position="21"/>
    </location>
</feature>
<dbReference type="STRING" id="1325735.A0A428UE52"/>
<evidence type="ECO:0000313" key="4">
    <source>
        <dbReference type="EMBL" id="RSM12579.1"/>
    </source>
</evidence>
<keyword evidence="5" id="KW-1185">Reference proteome</keyword>
<evidence type="ECO:0000256" key="3">
    <source>
        <dbReference type="SAM" id="SignalP"/>
    </source>
</evidence>
<feature type="region of interest" description="Disordered" evidence="1">
    <location>
        <begin position="313"/>
        <end position="390"/>
    </location>
</feature>
<feature type="region of interest" description="Disordered" evidence="1">
    <location>
        <begin position="195"/>
        <end position="226"/>
    </location>
</feature>
<keyword evidence="2" id="KW-0472">Membrane</keyword>
<feature type="region of interest" description="Disordered" evidence="1">
    <location>
        <begin position="256"/>
        <end position="300"/>
    </location>
</feature>
<name>A0A428UE52_9HYPO</name>
<keyword evidence="2" id="KW-1133">Transmembrane helix</keyword>
<feature type="chain" id="PRO_5019181295" evidence="3">
    <location>
        <begin position="22"/>
        <end position="390"/>
    </location>
</feature>
<evidence type="ECO:0000313" key="5">
    <source>
        <dbReference type="Proteomes" id="UP000287144"/>
    </source>
</evidence>
<feature type="compositionally biased region" description="Low complexity" evidence="1">
    <location>
        <begin position="201"/>
        <end position="219"/>
    </location>
</feature>
<organism evidence="4 5">
    <name type="scientific">Fusarium oligoseptatum</name>
    <dbReference type="NCBI Taxonomy" id="2604345"/>
    <lineage>
        <taxon>Eukaryota</taxon>
        <taxon>Fungi</taxon>
        <taxon>Dikarya</taxon>
        <taxon>Ascomycota</taxon>
        <taxon>Pezizomycotina</taxon>
        <taxon>Sordariomycetes</taxon>
        <taxon>Hypocreomycetidae</taxon>
        <taxon>Hypocreales</taxon>
        <taxon>Nectriaceae</taxon>
        <taxon>Fusarium</taxon>
        <taxon>Fusarium solani species complex</taxon>
    </lineage>
</organism>
<reference evidence="4 5" key="1">
    <citation type="submission" date="2017-06" db="EMBL/GenBank/DDBJ databases">
        <title>Comparative genomic analysis of Ambrosia Fusariam Clade fungi.</title>
        <authorList>
            <person name="Stajich J.E."/>
            <person name="Carrillo J."/>
            <person name="Kijimoto T."/>
            <person name="Eskalen A."/>
            <person name="O'Donnell K."/>
            <person name="Kasson M."/>
        </authorList>
    </citation>
    <scope>NUCLEOTIDE SEQUENCE [LARGE SCALE GENOMIC DNA]</scope>
    <source>
        <strain evidence="4 5">NRRL62579</strain>
    </source>
</reference>
<feature type="compositionally biased region" description="Polar residues" evidence="1">
    <location>
        <begin position="327"/>
        <end position="348"/>
    </location>
</feature>
<comment type="caution">
    <text evidence="4">The sequence shown here is derived from an EMBL/GenBank/DDBJ whole genome shotgun (WGS) entry which is preliminary data.</text>
</comment>
<feature type="transmembrane region" description="Helical" evidence="2">
    <location>
        <begin position="231"/>
        <end position="253"/>
    </location>
</feature>
<keyword evidence="2" id="KW-0812">Transmembrane</keyword>
<dbReference type="Proteomes" id="UP000287144">
    <property type="component" value="Unassembled WGS sequence"/>
</dbReference>
<dbReference type="CDD" id="cd12087">
    <property type="entry name" value="TM_EGFR-like"/>
    <property type="match status" value="1"/>
</dbReference>
<sequence length="390" mass="41140">MGRHKNAAIFMILAFHALVSAVISQAGPSDEFAYDIITGSSMMHPFPLATCIGSSNTFNPSTTFSDNSRTFAFCEEGGQLIRTSCDGSTVFYTKRKAKGAENRSGYYVCSGGLVCFTATIYRSYNGGRGSSPRDLIGCDYSEAWPTYFMENPDDWTTSTPDEAVTVTVPAEATTITRDATERKAASAEIPNITSSNLVDLATQSSPTSQSSTTEPSSAEGGSHHGPSTGTIIGAVVGGVAGLAAIVGALVIGFRMGRRHPSPDNQEAGTRKSFRDTISSLPRPAITWVHPGTKKSPKSDDQNVSVLQVNFSDDAAGTSAKGPAELPSPTSQTPGNQAQNISQPISTLTHAAVEVESPSAELPTGPEIQGWARSESHPFPYEADSTQRAEL</sequence>
<proteinExistence type="predicted"/>
<gene>
    <name evidence="4" type="ORF">CEP52_002402</name>
</gene>